<comment type="caution">
    <text evidence="1">The sequence shown here is derived from an EMBL/GenBank/DDBJ whole genome shotgun (WGS) entry which is preliminary data.</text>
</comment>
<dbReference type="EMBL" id="QBQT01000158">
    <property type="protein sequence ID" value="PUD79786.1"/>
    <property type="molecule type" value="Genomic_DNA"/>
</dbReference>
<organism evidence="1 2">
    <name type="scientific">Helicobacter pylori</name>
    <name type="common">Campylobacter pylori</name>
    <dbReference type="NCBI Taxonomy" id="210"/>
    <lineage>
        <taxon>Bacteria</taxon>
        <taxon>Pseudomonadati</taxon>
        <taxon>Campylobacterota</taxon>
        <taxon>Epsilonproteobacteria</taxon>
        <taxon>Campylobacterales</taxon>
        <taxon>Helicobacteraceae</taxon>
        <taxon>Helicobacter</taxon>
    </lineage>
</organism>
<accession>A0A2T6VPI5</accession>
<name>A0A2T6VPI5_HELPX</name>
<feature type="non-terminal residue" evidence="1">
    <location>
        <position position="31"/>
    </location>
</feature>
<sequence length="31" mass="3675">MSRKATDQILQKAKKLKSDEFHGENIQGYFY</sequence>
<proteinExistence type="predicted"/>
<keyword evidence="1" id="KW-0378">Hydrolase</keyword>
<evidence type="ECO:0000313" key="1">
    <source>
        <dbReference type="EMBL" id="PUD79786.1"/>
    </source>
</evidence>
<evidence type="ECO:0000313" key="2">
    <source>
        <dbReference type="Proteomes" id="UP000244700"/>
    </source>
</evidence>
<dbReference type="AlphaFoldDB" id="A0A2T6VPI5"/>
<protein>
    <submittedName>
        <fullName evidence="1">Type II restriction endonuclease</fullName>
    </submittedName>
</protein>
<gene>
    <name evidence="1" type="ORF">C2R72_02915</name>
</gene>
<reference evidence="1 2" key="1">
    <citation type="submission" date="2018-01" db="EMBL/GenBank/DDBJ databases">
        <title>Helicobacter pylori genome-wide association study shows promise for predicting gastric cancer risk.</title>
        <authorList>
            <person name="Berthenet E."/>
            <person name="Yahara K."/>
            <person name="Thorell K."/>
            <person name="Pascoe B."/>
            <person name="Meric G."/>
            <person name="Mikhail J.M."/>
            <person name="Engstrand L."/>
            <person name="Enroth H."/>
            <person name="Burette A."/>
            <person name="Megraud F."/>
            <person name="Atherton J."/>
            <person name="Smith S."/>
            <person name="Wilkinson T.S."/>
            <person name="Hitchings M.D."/>
            <person name="Falush D."/>
            <person name="Sheppard S.K."/>
        </authorList>
    </citation>
    <scope>NUCLEOTIDE SEQUENCE [LARGE SCALE GENOMIC DNA]</scope>
    <source>
        <strain evidence="1 2">GIL237</strain>
    </source>
</reference>
<dbReference type="GO" id="GO:0004519">
    <property type="term" value="F:endonuclease activity"/>
    <property type="evidence" value="ECO:0007669"/>
    <property type="project" value="UniProtKB-KW"/>
</dbReference>
<keyword evidence="1" id="KW-0540">Nuclease</keyword>
<keyword evidence="1" id="KW-0255">Endonuclease</keyword>
<dbReference type="Proteomes" id="UP000244700">
    <property type="component" value="Unassembled WGS sequence"/>
</dbReference>